<gene>
    <name evidence="1" type="ORF">S03H2_12549</name>
</gene>
<accession>X1FMZ1</accession>
<reference evidence="1" key="1">
    <citation type="journal article" date="2014" name="Front. Microbiol.">
        <title>High frequency of phylogenetically diverse reductive dehalogenase-homologous genes in deep subseafloor sedimentary metagenomes.</title>
        <authorList>
            <person name="Kawai M."/>
            <person name="Futagami T."/>
            <person name="Toyoda A."/>
            <person name="Takaki Y."/>
            <person name="Nishi S."/>
            <person name="Hori S."/>
            <person name="Arai W."/>
            <person name="Tsubouchi T."/>
            <person name="Morono Y."/>
            <person name="Uchiyama I."/>
            <person name="Ito T."/>
            <person name="Fujiyama A."/>
            <person name="Inagaki F."/>
            <person name="Takami H."/>
        </authorList>
    </citation>
    <scope>NUCLEOTIDE SEQUENCE</scope>
    <source>
        <strain evidence="1">Expedition CK06-06</strain>
    </source>
</reference>
<organism evidence="1">
    <name type="scientific">marine sediment metagenome</name>
    <dbReference type="NCBI Taxonomy" id="412755"/>
    <lineage>
        <taxon>unclassified sequences</taxon>
        <taxon>metagenomes</taxon>
        <taxon>ecological metagenomes</taxon>
    </lineage>
</organism>
<dbReference type="Pfam" id="PF07505">
    <property type="entry name" value="DUF5131"/>
    <property type="match status" value="1"/>
</dbReference>
<comment type="caution">
    <text evidence="1">The sequence shown here is derived from an EMBL/GenBank/DDBJ whole genome shotgun (WGS) entry which is preliminary data.</text>
</comment>
<proteinExistence type="predicted"/>
<name>X1FMZ1_9ZZZZ</name>
<dbReference type="InterPro" id="IPR011101">
    <property type="entry name" value="DUF5131"/>
</dbReference>
<evidence type="ECO:0008006" key="2">
    <source>
        <dbReference type="Google" id="ProtNLM"/>
    </source>
</evidence>
<protein>
    <recommendedName>
        <fullName evidence="2">DUF5131 family protein</fullName>
    </recommendedName>
</protein>
<dbReference type="AlphaFoldDB" id="X1FMZ1"/>
<dbReference type="EMBL" id="BARU01006382">
    <property type="protein sequence ID" value="GAH47021.1"/>
    <property type="molecule type" value="Genomic_DNA"/>
</dbReference>
<evidence type="ECO:0000313" key="1">
    <source>
        <dbReference type="EMBL" id="GAH47021.1"/>
    </source>
</evidence>
<sequence>MTKAKSNMYSDSVKQWNVFIGCEYDCLYCRKSFQAQMKRQKHNCEDCYEYKPHFHPERLKQSLPNTTGDEFIWACSSGDITFAKEEWIEQILDRIRELDHKTFFFQSKNPKCFMKYKFPKNVLLGTTIESNRIYKTISKAPIVNNRLWDFQRVQHPRKVVTIEPIMDFDYWTLRRWIYSLHPERVYIGYDTKKSALEEPPFSKTVQLIASLGAFTKVKLKYLPLEVLDRLPKLVKYEKIDNKIEDYSGW</sequence>